<evidence type="ECO:0000256" key="1">
    <source>
        <dbReference type="SAM" id="MobiDB-lite"/>
    </source>
</evidence>
<evidence type="ECO:0000313" key="2">
    <source>
        <dbReference type="EMBL" id="PBK88783.1"/>
    </source>
</evidence>
<proteinExistence type="predicted"/>
<gene>
    <name evidence="2" type="ORF">ARMGADRAFT_1084344</name>
</gene>
<reference evidence="3" key="1">
    <citation type="journal article" date="2017" name="Nat. Ecol. Evol.">
        <title>Genome expansion and lineage-specific genetic innovations in the forest pathogenic fungi Armillaria.</title>
        <authorList>
            <person name="Sipos G."/>
            <person name="Prasanna A.N."/>
            <person name="Walter M.C."/>
            <person name="O'Connor E."/>
            <person name="Balint B."/>
            <person name="Krizsan K."/>
            <person name="Kiss B."/>
            <person name="Hess J."/>
            <person name="Varga T."/>
            <person name="Slot J."/>
            <person name="Riley R."/>
            <person name="Boka B."/>
            <person name="Rigling D."/>
            <person name="Barry K."/>
            <person name="Lee J."/>
            <person name="Mihaltcheva S."/>
            <person name="LaButti K."/>
            <person name="Lipzen A."/>
            <person name="Waldron R."/>
            <person name="Moloney N.M."/>
            <person name="Sperisen C."/>
            <person name="Kredics L."/>
            <person name="Vagvoelgyi C."/>
            <person name="Patrignani A."/>
            <person name="Fitzpatrick D."/>
            <person name="Nagy I."/>
            <person name="Doyle S."/>
            <person name="Anderson J.B."/>
            <person name="Grigoriev I.V."/>
            <person name="Gueldener U."/>
            <person name="Muensterkoetter M."/>
            <person name="Nagy L.G."/>
        </authorList>
    </citation>
    <scope>NUCLEOTIDE SEQUENCE [LARGE SCALE GENOMIC DNA]</scope>
    <source>
        <strain evidence="3">Ar21-2</strain>
    </source>
</reference>
<accession>A0A2H3DKK0</accession>
<sequence>MSNQHEARVSFNASHLAAVSKAAQAVIKQIKEMPPVASAFDSDICMGSPSPAQGNNSSGWRKSSWLNTASQPSSSEDDDSGTQTPDGKVQQAEPDSLDSDPWSPSPKGDWSQLPNIEDLTTKEGTLKDAQTIADKVSEHVPPHIPFDGQPFDANFCAFCDGTSHHSSHESPACSIKAHCPCLSCLANYEECSLKVECTNCARHWGHTCVGGVPDHNVLSFSFVRESDKTIDSIMAKVDAMTLSTAPYSLIRAGASMSESLCAQEVKDSACAYAALKWHQLTFDGPETLASLMASCNSLFSRIEVNTCELFALLKVRVTLMSEYCIVWAKLEEKHADPSNTFGPPLPSPVWACKSSKGKGASWW</sequence>
<feature type="region of interest" description="Disordered" evidence="1">
    <location>
        <begin position="40"/>
        <end position="122"/>
    </location>
</feature>
<feature type="compositionally biased region" description="Polar residues" evidence="1">
    <location>
        <begin position="50"/>
        <end position="74"/>
    </location>
</feature>
<organism evidence="2 3">
    <name type="scientific">Armillaria gallica</name>
    <name type="common">Bulbous honey fungus</name>
    <name type="synonym">Armillaria bulbosa</name>
    <dbReference type="NCBI Taxonomy" id="47427"/>
    <lineage>
        <taxon>Eukaryota</taxon>
        <taxon>Fungi</taxon>
        <taxon>Dikarya</taxon>
        <taxon>Basidiomycota</taxon>
        <taxon>Agaricomycotina</taxon>
        <taxon>Agaricomycetes</taxon>
        <taxon>Agaricomycetidae</taxon>
        <taxon>Agaricales</taxon>
        <taxon>Marasmiineae</taxon>
        <taxon>Physalacriaceae</taxon>
        <taxon>Armillaria</taxon>
    </lineage>
</organism>
<dbReference type="Proteomes" id="UP000217790">
    <property type="component" value="Unassembled WGS sequence"/>
</dbReference>
<dbReference type="EMBL" id="KZ293671">
    <property type="protein sequence ID" value="PBK88783.1"/>
    <property type="molecule type" value="Genomic_DNA"/>
</dbReference>
<keyword evidence="3" id="KW-1185">Reference proteome</keyword>
<evidence type="ECO:0000313" key="3">
    <source>
        <dbReference type="Proteomes" id="UP000217790"/>
    </source>
</evidence>
<dbReference type="InParanoid" id="A0A2H3DKK0"/>
<dbReference type="AlphaFoldDB" id="A0A2H3DKK0"/>
<protein>
    <submittedName>
        <fullName evidence="2">Uncharacterized protein</fullName>
    </submittedName>
</protein>
<name>A0A2H3DKK0_ARMGA</name>